<evidence type="ECO:0000313" key="2">
    <source>
        <dbReference type="Proteomes" id="UP001066276"/>
    </source>
</evidence>
<organism evidence="1 2">
    <name type="scientific">Pleurodeles waltl</name>
    <name type="common">Iberian ribbed newt</name>
    <dbReference type="NCBI Taxonomy" id="8319"/>
    <lineage>
        <taxon>Eukaryota</taxon>
        <taxon>Metazoa</taxon>
        <taxon>Chordata</taxon>
        <taxon>Craniata</taxon>
        <taxon>Vertebrata</taxon>
        <taxon>Euteleostomi</taxon>
        <taxon>Amphibia</taxon>
        <taxon>Batrachia</taxon>
        <taxon>Caudata</taxon>
        <taxon>Salamandroidea</taxon>
        <taxon>Salamandridae</taxon>
        <taxon>Pleurodelinae</taxon>
        <taxon>Pleurodeles</taxon>
    </lineage>
</organism>
<proteinExistence type="predicted"/>
<gene>
    <name evidence="1" type="ORF">NDU88_003974</name>
</gene>
<name>A0AAV7UE18_PLEWA</name>
<accession>A0AAV7UE18</accession>
<comment type="caution">
    <text evidence="1">The sequence shown here is derived from an EMBL/GenBank/DDBJ whole genome shotgun (WGS) entry which is preliminary data.</text>
</comment>
<dbReference type="EMBL" id="JANPWB010000005">
    <property type="protein sequence ID" value="KAJ1187195.1"/>
    <property type="molecule type" value="Genomic_DNA"/>
</dbReference>
<reference evidence="1" key="1">
    <citation type="journal article" date="2022" name="bioRxiv">
        <title>Sequencing and chromosome-scale assembly of the giantPleurodeles waltlgenome.</title>
        <authorList>
            <person name="Brown T."/>
            <person name="Elewa A."/>
            <person name="Iarovenko S."/>
            <person name="Subramanian E."/>
            <person name="Araus A.J."/>
            <person name="Petzold A."/>
            <person name="Susuki M."/>
            <person name="Suzuki K.-i.T."/>
            <person name="Hayashi T."/>
            <person name="Toyoda A."/>
            <person name="Oliveira C."/>
            <person name="Osipova E."/>
            <person name="Leigh N.D."/>
            <person name="Simon A."/>
            <person name="Yun M.H."/>
        </authorList>
    </citation>
    <scope>NUCLEOTIDE SEQUENCE</scope>
    <source>
        <strain evidence="1">20211129_DDA</strain>
        <tissue evidence="1">Liver</tissue>
    </source>
</reference>
<keyword evidence="2" id="KW-1185">Reference proteome</keyword>
<protein>
    <submittedName>
        <fullName evidence="1">Uncharacterized protein</fullName>
    </submittedName>
</protein>
<sequence>MVTGGTPVTGGARALPGWVVVSPISGSRSGRCSGLLGLPALGAGEAGAECGRIWPTVARDWTCPCRDAGVSWALPVAGARSEPPGAGARGEDRS</sequence>
<dbReference type="Proteomes" id="UP001066276">
    <property type="component" value="Chromosome 3_1"/>
</dbReference>
<evidence type="ECO:0000313" key="1">
    <source>
        <dbReference type="EMBL" id="KAJ1187195.1"/>
    </source>
</evidence>
<dbReference type="AlphaFoldDB" id="A0AAV7UE18"/>